<feature type="domain" description="Thioredoxin" evidence="2">
    <location>
        <begin position="25"/>
        <end position="163"/>
    </location>
</feature>
<dbReference type="PANTHER" id="PTHR42852">
    <property type="entry name" value="THIOL:DISULFIDE INTERCHANGE PROTEIN DSBE"/>
    <property type="match status" value="1"/>
</dbReference>
<organism evidence="3 4">
    <name type="scientific">Sphingobacterium kitahiroshimense</name>
    <dbReference type="NCBI Taxonomy" id="470446"/>
    <lineage>
        <taxon>Bacteria</taxon>
        <taxon>Pseudomonadati</taxon>
        <taxon>Bacteroidota</taxon>
        <taxon>Sphingobacteriia</taxon>
        <taxon>Sphingobacteriales</taxon>
        <taxon>Sphingobacteriaceae</taxon>
        <taxon>Sphingobacterium</taxon>
    </lineage>
</organism>
<keyword evidence="1" id="KW-0732">Signal</keyword>
<sequence length="415" mass="47594">MKYYIIALLLSFTALAEGQVKQGSLQVGSQFPVMEPIKLLSGGVLDLQSSQSKVIILEFFDTYCTSCIASMPKLKALQKSMDGKIEIYMLTYQDKNTIENFYKKNKFLQEKKAILPTIVADTVLHQMFPHQSVPHSVWIYKGLVQAITHADYVKEKYLTDLLLKGKIDVPVKDDFKQLPTFNRESAITNSDKSILGTVILSGYDSTLTQVSGLNINKDSVGNVSVYFNNMDIFGAYTSLWTKIKKPTYLLLPQRIVWNVRDSSRYFYDEMSSKSYQEWIRENGISYKRTQFGQQSEAGWAELILHDLNTMLGLQVQWTNKERLCLVLKRKNKRITRIVRQGDKIKKVESTSGLMFVLDFSGQYPPAIDEVQEKINLELSTYKNLDELNTILDSYGLELVLENRSIEVLEFKEIIN</sequence>
<dbReference type="InterPro" id="IPR050553">
    <property type="entry name" value="Thioredoxin_ResA/DsbE_sf"/>
</dbReference>
<evidence type="ECO:0000313" key="4">
    <source>
        <dbReference type="Proteomes" id="UP001409291"/>
    </source>
</evidence>
<evidence type="ECO:0000256" key="1">
    <source>
        <dbReference type="SAM" id="SignalP"/>
    </source>
</evidence>
<dbReference type="InterPro" id="IPR013766">
    <property type="entry name" value="Thioredoxin_domain"/>
</dbReference>
<feature type="signal peptide" evidence="1">
    <location>
        <begin position="1"/>
        <end position="16"/>
    </location>
</feature>
<reference evidence="3 4" key="1">
    <citation type="submission" date="2024-04" db="EMBL/GenBank/DDBJ databases">
        <title>WGS of bacteria from Torrens River.</title>
        <authorList>
            <person name="Wyrsch E.R."/>
            <person name="Drigo B."/>
        </authorList>
    </citation>
    <scope>NUCLEOTIDE SEQUENCE [LARGE SCALE GENOMIC DNA]</scope>
    <source>
        <strain evidence="3 4">TWI391</strain>
    </source>
</reference>
<dbReference type="EMBL" id="JBDJNQ010000036">
    <property type="protein sequence ID" value="MEN5380807.1"/>
    <property type="molecule type" value="Genomic_DNA"/>
</dbReference>
<dbReference type="RefSeq" id="WP_346583758.1">
    <property type="nucleotide sequence ID" value="NZ_JBDJNQ010000036.1"/>
</dbReference>
<keyword evidence="4" id="KW-1185">Reference proteome</keyword>
<dbReference type="Proteomes" id="UP001409291">
    <property type="component" value="Unassembled WGS sequence"/>
</dbReference>
<proteinExistence type="predicted"/>
<dbReference type="SUPFAM" id="SSF52833">
    <property type="entry name" value="Thioredoxin-like"/>
    <property type="match status" value="1"/>
</dbReference>
<accession>A0ABV0C1P1</accession>
<comment type="caution">
    <text evidence="3">The sequence shown here is derived from an EMBL/GenBank/DDBJ whole genome shotgun (WGS) entry which is preliminary data.</text>
</comment>
<evidence type="ECO:0000313" key="3">
    <source>
        <dbReference type="EMBL" id="MEN5380807.1"/>
    </source>
</evidence>
<dbReference type="Gene3D" id="3.40.30.10">
    <property type="entry name" value="Glutaredoxin"/>
    <property type="match status" value="1"/>
</dbReference>
<evidence type="ECO:0000259" key="2">
    <source>
        <dbReference type="PROSITE" id="PS51352"/>
    </source>
</evidence>
<dbReference type="PROSITE" id="PS51352">
    <property type="entry name" value="THIOREDOXIN_2"/>
    <property type="match status" value="1"/>
</dbReference>
<dbReference type="InterPro" id="IPR036249">
    <property type="entry name" value="Thioredoxin-like_sf"/>
</dbReference>
<protein>
    <recommendedName>
        <fullName evidence="2">Thioredoxin domain-containing protein</fullName>
    </recommendedName>
</protein>
<feature type="chain" id="PRO_5046553257" description="Thioredoxin domain-containing protein" evidence="1">
    <location>
        <begin position="17"/>
        <end position="415"/>
    </location>
</feature>
<dbReference type="PANTHER" id="PTHR42852:SF13">
    <property type="entry name" value="PROTEIN DIPZ"/>
    <property type="match status" value="1"/>
</dbReference>
<name>A0ABV0C1P1_9SPHI</name>
<gene>
    <name evidence="3" type="ORF">ABE541_26335</name>
</gene>